<dbReference type="RefSeq" id="WP_111541906.1">
    <property type="nucleotide sequence ID" value="NZ_QKYV01000008.1"/>
</dbReference>
<dbReference type="NCBIfam" id="TIGR01509">
    <property type="entry name" value="HAD-SF-IA-v3"/>
    <property type="match status" value="1"/>
</dbReference>
<organism evidence="1 2">
    <name type="scientific">Mesonia algae</name>
    <dbReference type="NCBI Taxonomy" id="213248"/>
    <lineage>
        <taxon>Bacteria</taxon>
        <taxon>Pseudomonadati</taxon>
        <taxon>Bacteroidota</taxon>
        <taxon>Flavobacteriia</taxon>
        <taxon>Flavobacteriales</taxon>
        <taxon>Flavobacteriaceae</taxon>
        <taxon>Mesonia</taxon>
    </lineage>
</organism>
<accession>A0A2W7HXH3</accession>
<dbReference type="InterPro" id="IPR011951">
    <property type="entry name" value="HAD-SF_hydro_IA_YjjG/PynA"/>
</dbReference>
<dbReference type="SFLD" id="SFLDS00003">
    <property type="entry name" value="Haloacid_Dehalogenase"/>
    <property type="match status" value="1"/>
</dbReference>
<dbReference type="AlphaFoldDB" id="A0A2W7HXH3"/>
<dbReference type="InterPro" id="IPR006549">
    <property type="entry name" value="HAD-SF_hydro_IIIA"/>
</dbReference>
<dbReference type="SUPFAM" id="SSF56784">
    <property type="entry name" value="HAD-like"/>
    <property type="match status" value="1"/>
</dbReference>
<dbReference type="InterPro" id="IPR036412">
    <property type="entry name" value="HAD-like_sf"/>
</dbReference>
<protein>
    <submittedName>
        <fullName evidence="1">Putative hydrolase of the HAD superfamily</fullName>
    </submittedName>
</protein>
<reference evidence="1 2" key="1">
    <citation type="submission" date="2018-06" db="EMBL/GenBank/DDBJ databases">
        <title>Genomic Encyclopedia of Archaeal and Bacterial Type Strains, Phase II (KMG-II): from individual species to whole genera.</title>
        <authorList>
            <person name="Goeker M."/>
        </authorList>
    </citation>
    <scope>NUCLEOTIDE SEQUENCE [LARGE SCALE GENOMIC DNA]</scope>
    <source>
        <strain evidence="1 2">DSM 15361</strain>
    </source>
</reference>
<dbReference type="CDD" id="cd04305">
    <property type="entry name" value="HAD_Neu5Ac-Pase_like"/>
    <property type="match status" value="1"/>
</dbReference>
<dbReference type="EMBL" id="QKYV01000008">
    <property type="protein sequence ID" value="PZW38619.1"/>
    <property type="molecule type" value="Genomic_DNA"/>
</dbReference>
<dbReference type="PANTHER" id="PTHR47478">
    <property type="match status" value="1"/>
</dbReference>
<proteinExistence type="predicted"/>
<dbReference type="InterPro" id="IPR023198">
    <property type="entry name" value="PGP-like_dom2"/>
</dbReference>
<dbReference type="InterPro" id="IPR023214">
    <property type="entry name" value="HAD_sf"/>
</dbReference>
<name>A0A2W7HXH3_9FLAO</name>
<dbReference type="GO" id="GO:0008253">
    <property type="term" value="F:5'-nucleotidase activity"/>
    <property type="evidence" value="ECO:0007669"/>
    <property type="project" value="InterPro"/>
</dbReference>
<sequence>MKNRITDVFFDLDHTLWDFERNSALTFEKIFLKNDLDINLDVFLSSYIPINQRYWQLYALDKVSKEELRYNRLKESFVRVNFDVNEEMISCLSEDYILHLSDYNFLFDGTLEVLEKLQANYKLHIITNGFKEVQQLKLKNAQIHHYFHTVTTSEDVGVKKPHPLIFEKALSVAQVQPRQSLMIGDNLEADIQGANRAGIETILFDPDDKINHIGQKINTLKELETLLI</sequence>
<dbReference type="InterPro" id="IPR041492">
    <property type="entry name" value="HAD_2"/>
</dbReference>
<dbReference type="NCBIfam" id="TIGR02254">
    <property type="entry name" value="YjjG_YfnB"/>
    <property type="match status" value="1"/>
</dbReference>
<gene>
    <name evidence="1" type="ORF">LX95_02641</name>
</gene>
<comment type="caution">
    <text evidence="1">The sequence shown here is derived from an EMBL/GenBank/DDBJ whole genome shotgun (WGS) entry which is preliminary data.</text>
</comment>
<keyword evidence="2" id="KW-1185">Reference proteome</keyword>
<dbReference type="InterPro" id="IPR006439">
    <property type="entry name" value="HAD-SF_hydro_IA"/>
</dbReference>
<dbReference type="Gene3D" id="3.40.50.1000">
    <property type="entry name" value="HAD superfamily/HAD-like"/>
    <property type="match status" value="1"/>
</dbReference>
<keyword evidence="1" id="KW-0378">Hydrolase</keyword>
<dbReference type="SFLD" id="SFLDG01135">
    <property type="entry name" value="C1.5.6:_HAD__Beta-PGM__Phospha"/>
    <property type="match status" value="1"/>
</dbReference>
<dbReference type="SFLD" id="SFLDG01129">
    <property type="entry name" value="C1.5:_HAD__Beta-PGM__Phosphata"/>
    <property type="match status" value="1"/>
</dbReference>
<evidence type="ECO:0000313" key="2">
    <source>
        <dbReference type="Proteomes" id="UP000249542"/>
    </source>
</evidence>
<dbReference type="NCBIfam" id="TIGR01662">
    <property type="entry name" value="HAD-SF-IIIA"/>
    <property type="match status" value="1"/>
</dbReference>
<dbReference type="InterPro" id="IPR052550">
    <property type="entry name" value="Pyrimidine_5'-ntase_YjjG"/>
</dbReference>
<dbReference type="PANTHER" id="PTHR47478:SF1">
    <property type="entry name" value="PYRIMIDINE 5'-NUCLEOTIDASE YJJG"/>
    <property type="match status" value="1"/>
</dbReference>
<dbReference type="NCBIfam" id="TIGR01549">
    <property type="entry name" value="HAD-SF-IA-v1"/>
    <property type="match status" value="1"/>
</dbReference>
<dbReference type="Pfam" id="PF13419">
    <property type="entry name" value="HAD_2"/>
    <property type="match status" value="1"/>
</dbReference>
<dbReference type="Proteomes" id="UP000249542">
    <property type="component" value="Unassembled WGS sequence"/>
</dbReference>
<dbReference type="Gene3D" id="1.10.150.240">
    <property type="entry name" value="Putative phosphatase, domain 2"/>
    <property type="match status" value="1"/>
</dbReference>
<evidence type="ECO:0000313" key="1">
    <source>
        <dbReference type="EMBL" id="PZW38619.1"/>
    </source>
</evidence>